<keyword evidence="6" id="KW-0378">Hydrolase</keyword>
<dbReference type="AlphaFoldDB" id="A0ABD2P5D0"/>
<keyword evidence="9" id="KW-1133">Transmembrane helix</keyword>
<evidence type="ECO:0000256" key="7">
    <source>
        <dbReference type="ARBA" id="ARBA00022833"/>
    </source>
</evidence>
<evidence type="ECO:0000256" key="5">
    <source>
        <dbReference type="ARBA" id="ARBA00022723"/>
    </source>
</evidence>
<sequence length="725" mass="84146">MLEPNRNRANGCWKRKTDLEKKLIFGCCVLFVIALWFAVLYILKISSESRSNDECTTKNCVQAASELLEFVDLKEDPCVHFYRYVCGGYYKHAVKRERTSPFITINKEFKNEMKSLVVDPVKKKDSHANVLLKQFYHECMNESKIDHDNNRAFMKVINDLGGWPLLNGSAWNNSTFNWADWYIKAKSLGLPVFGFFTFTKVNSAKGNPVLKIEGPSENTDVSLGEYSYNEAMKEIVEALGVTDFREKENEEVMKFIKKLKKFEERKNLGDRFKGILKHLLTFNSNDRLAVVTVQDLIGACPTVPWLNLLNTLAGGTYYNTSSEVAFGDIKDYCESLEKLIKSTNPSTIANYYVWSIIHQTHQYLSRDIRNAYGSIKWTYKPRFDLCFEQADTRFKYVKETVYVRKRTPKEVRDKLSEMIDIMKEIYVEHLKKCDWMDDVTRVTAIRKAKAIESLIGGTDELYEVDSFDKVLGVDGFTFTNDNMFQMLQEKNLKETRNFFTTVYDDSEDDWPSFFKNVIQLNAFFVQSLNAMILPAPILSSIFYNQKMPAFMNYGSIGRVIGHEIMHGFEKSGRYVVTDSDQIQDWWTNATADAYDKKVQCAIDEYERIPFRYRLNGTLTLDENLSDFVGIDIAYEAYMRYVKKHGTEKKLPGINLTPEQIFWVQTGTFLCFRKLDDDVVDYEEEDEHAIPQFRVQGGARHSLYFAKDFNCPEGSFMNPKEKCRIL</sequence>
<dbReference type="InterPro" id="IPR018497">
    <property type="entry name" value="Peptidase_M13_C"/>
</dbReference>
<keyword evidence="7" id="KW-0862">Zinc</keyword>
<keyword evidence="9" id="KW-0472">Membrane</keyword>
<reference evidence="12 13" key="1">
    <citation type="journal article" date="2021" name="BMC Biol.">
        <title>Horizontally acquired antibacterial genes associated with adaptive radiation of ladybird beetles.</title>
        <authorList>
            <person name="Li H.S."/>
            <person name="Tang X.F."/>
            <person name="Huang Y.H."/>
            <person name="Xu Z.Y."/>
            <person name="Chen M.L."/>
            <person name="Du X.Y."/>
            <person name="Qiu B.Y."/>
            <person name="Chen P.T."/>
            <person name="Zhang W."/>
            <person name="Slipinski A."/>
            <person name="Escalona H.E."/>
            <person name="Waterhouse R.M."/>
            <person name="Zwick A."/>
            <person name="Pang H."/>
        </authorList>
    </citation>
    <scope>NUCLEOTIDE SEQUENCE [LARGE SCALE GENOMIC DNA]</scope>
    <source>
        <strain evidence="12">SYSU2018</strain>
    </source>
</reference>
<dbReference type="Pfam" id="PF01431">
    <property type="entry name" value="Peptidase_M13"/>
    <property type="match status" value="1"/>
</dbReference>
<keyword evidence="8" id="KW-0482">Metalloprotease</keyword>
<comment type="cofactor">
    <cofactor evidence="1">
        <name>Zn(2+)</name>
        <dbReference type="ChEBI" id="CHEBI:29105"/>
    </cofactor>
</comment>
<dbReference type="GO" id="GO:0046872">
    <property type="term" value="F:metal ion binding"/>
    <property type="evidence" value="ECO:0007669"/>
    <property type="project" value="UniProtKB-KW"/>
</dbReference>
<protein>
    <recommendedName>
        <fullName evidence="14">Neprilysin</fullName>
    </recommendedName>
</protein>
<evidence type="ECO:0000256" key="9">
    <source>
        <dbReference type="SAM" id="Phobius"/>
    </source>
</evidence>
<comment type="caution">
    <text evidence="12">The sequence shown here is derived from an EMBL/GenBank/DDBJ whole genome shotgun (WGS) entry which is preliminary data.</text>
</comment>
<evidence type="ECO:0000259" key="10">
    <source>
        <dbReference type="Pfam" id="PF01431"/>
    </source>
</evidence>
<dbReference type="SUPFAM" id="SSF55486">
    <property type="entry name" value="Metalloproteases ('zincins'), catalytic domain"/>
    <property type="match status" value="1"/>
</dbReference>
<dbReference type="Gene3D" id="3.40.390.10">
    <property type="entry name" value="Collagenase (Catalytic Domain)"/>
    <property type="match status" value="1"/>
</dbReference>
<dbReference type="PANTHER" id="PTHR11733:SF222">
    <property type="entry name" value="IP12942P"/>
    <property type="match status" value="1"/>
</dbReference>
<evidence type="ECO:0000256" key="8">
    <source>
        <dbReference type="ARBA" id="ARBA00023049"/>
    </source>
</evidence>
<feature type="domain" description="Peptidase M13 N-terminal" evidence="11">
    <location>
        <begin position="77"/>
        <end position="456"/>
    </location>
</feature>
<evidence type="ECO:0000256" key="3">
    <source>
        <dbReference type="ARBA" id="ARBA00007357"/>
    </source>
</evidence>
<evidence type="ECO:0000259" key="11">
    <source>
        <dbReference type="Pfam" id="PF05649"/>
    </source>
</evidence>
<dbReference type="CDD" id="cd08662">
    <property type="entry name" value="M13"/>
    <property type="match status" value="1"/>
</dbReference>
<evidence type="ECO:0000256" key="1">
    <source>
        <dbReference type="ARBA" id="ARBA00001947"/>
    </source>
</evidence>
<organism evidence="12 13">
    <name type="scientific">Cryptolaemus montrouzieri</name>
    <dbReference type="NCBI Taxonomy" id="559131"/>
    <lineage>
        <taxon>Eukaryota</taxon>
        <taxon>Metazoa</taxon>
        <taxon>Ecdysozoa</taxon>
        <taxon>Arthropoda</taxon>
        <taxon>Hexapoda</taxon>
        <taxon>Insecta</taxon>
        <taxon>Pterygota</taxon>
        <taxon>Neoptera</taxon>
        <taxon>Endopterygota</taxon>
        <taxon>Coleoptera</taxon>
        <taxon>Polyphaga</taxon>
        <taxon>Cucujiformia</taxon>
        <taxon>Coccinelloidea</taxon>
        <taxon>Coccinellidae</taxon>
        <taxon>Scymninae</taxon>
        <taxon>Scymnini</taxon>
        <taxon>Cryptolaemus</taxon>
    </lineage>
</organism>
<dbReference type="InterPro" id="IPR042089">
    <property type="entry name" value="Peptidase_M13_dom_2"/>
</dbReference>
<comment type="similarity">
    <text evidence="3">Belongs to the peptidase M13 family.</text>
</comment>
<dbReference type="Proteomes" id="UP001516400">
    <property type="component" value="Unassembled WGS sequence"/>
</dbReference>
<keyword evidence="9" id="KW-0812">Transmembrane</keyword>
<dbReference type="GO" id="GO:0005886">
    <property type="term" value="C:plasma membrane"/>
    <property type="evidence" value="ECO:0007669"/>
    <property type="project" value="UniProtKB-SubCell"/>
</dbReference>
<dbReference type="GO" id="GO:0006508">
    <property type="term" value="P:proteolysis"/>
    <property type="evidence" value="ECO:0007669"/>
    <property type="project" value="UniProtKB-KW"/>
</dbReference>
<dbReference type="Gene3D" id="1.10.1380.10">
    <property type="entry name" value="Neutral endopeptidase , domain2"/>
    <property type="match status" value="1"/>
</dbReference>
<name>A0ABD2P5D0_9CUCU</name>
<evidence type="ECO:0000313" key="13">
    <source>
        <dbReference type="Proteomes" id="UP001516400"/>
    </source>
</evidence>
<feature type="transmembrane region" description="Helical" evidence="9">
    <location>
        <begin position="23"/>
        <end position="43"/>
    </location>
</feature>
<proteinExistence type="inferred from homology"/>
<dbReference type="EMBL" id="JABFTP020000185">
    <property type="protein sequence ID" value="KAL3285785.1"/>
    <property type="molecule type" value="Genomic_DNA"/>
</dbReference>
<keyword evidence="5" id="KW-0479">Metal-binding</keyword>
<dbReference type="GO" id="GO:0008237">
    <property type="term" value="F:metallopeptidase activity"/>
    <property type="evidence" value="ECO:0007669"/>
    <property type="project" value="UniProtKB-KW"/>
</dbReference>
<feature type="domain" description="Peptidase M13 C-terminal" evidence="10">
    <location>
        <begin position="521"/>
        <end position="724"/>
    </location>
</feature>
<keyword evidence="4" id="KW-0645">Protease</keyword>
<dbReference type="PRINTS" id="PR00786">
    <property type="entry name" value="NEPRILYSIN"/>
</dbReference>
<dbReference type="InterPro" id="IPR000718">
    <property type="entry name" value="Peptidase_M13"/>
</dbReference>
<dbReference type="PANTHER" id="PTHR11733">
    <property type="entry name" value="ZINC METALLOPROTEASE FAMILY M13 NEPRILYSIN-RELATED"/>
    <property type="match status" value="1"/>
</dbReference>
<keyword evidence="13" id="KW-1185">Reference proteome</keyword>
<evidence type="ECO:0008006" key="14">
    <source>
        <dbReference type="Google" id="ProtNLM"/>
    </source>
</evidence>
<dbReference type="Pfam" id="PF05649">
    <property type="entry name" value="Peptidase_M13_N"/>
    <property type="match status" value="1"/>
</dbReference>
<dbReference type="PROSITE" id="PS51885">
    <property type="entry name" value="NEPRILYSIN"/>
    <property type="match status" value="1"/>
</dbReference>
<comment type="subcellular location">
    <subcellularLocation>
        <location evidence="2">Cell membrane</location>
        <topology evidence="2">Single-pass type II membrane protein</topology>
    </subcellularLocation>
</comment>
<evidence type="ECO:0000313" key="12">
    <source>
        <dbReference type="EMBL" id="KAL3285785.1"/>
    </source>
</evidence>
<evidence type="ECO:0000256" key="2">
    <source>
        <dbReference type="ARBA" id="ARBA00004401"/>
    </source>
</evidence>
<evidence type="ECO:0000256" key="6">
    <source>
        <dbReference type="ARBA" id="ARBA00022801"/>
    </source>
</evidence>
<dbReference type="InterPro" id="IPR024079">
    <property type="entry name" value="MetalloPept_cat_dom_sf"/>
</dbReference>
<gene>
    <name evidence="12" type="ORF">HHI36_000309</name>
</gene>
<evidence type="ECO:0000256" key="4">
    <source>
        <dbReference type="ARBA" id="ARBA00022670"/>
    </source>
</evidence>
<dbReference type="InterPro" id="IPR008753">
    <property type="entry name" value="Peptidase_M13_N"/>
</dbReference>
<accession>A0ABD2P5D0</accession>